<evidence type="ECO:0000313" key="9">
    <source>
        <dbReference type="EMBL" id="OWF41314.1"/>
    </source>
</evidence>
<dbReference type="PANTHER" id="PTHR10131">
    <property type="entry name" value="TNF RECEPTOR ASSOCIATED FACTOR"/>
    <property type="match status" value="1"/>
</dbReference>
<reference evidence="9 10" key="1">
    <citation type="journal article" date="2017" name="Nat. Ecol. Evol.">
        <title>Scallop genome provides insights into evolution of bilaterian karyotype and development.</title>
        <authorList>
            <person name="Wang S."/>
            <person name="Zhang J."/>
            <person name="Jiao W."/>
            <person name="Li J."/>
            <person name="Xun X."/>
            <person name="Sun Y."/>
            <person name="Guo X."/>
            <person name="Huan P."/>
            <person name="Dong B."/>
            <person name="Zhang L."/>
            <person name="Hu X."/>
            <person name="Sun X."/>
            <person name="Wang J."/>
            <person name="Zhao C."/>
            <person name="Wang Y."/>
            <person name="Wang D."/>
            <person name="Huang X."/>
            <person name="Wang R."/>
            <person name="Lv J."/>
            <person name="Li Y."/>
            <person name="Zhang Z."/>
            <person name="Liu B."/>
            <person name="Lu W."/>
            <person name="Hui Y."/>
            <person name="Liang J."/>
            <person name="Zhou Z."/>
            <person name="Hou R."/>
            <person name="Li X."/>
            <person name="Liu Y."/>
            <person name="Li H."/>
            <person name="Ning X."/>
            <person name="Lin Y."/>
            <person name="Zhao L."/>
            <person name="Xing Q."/>
            <person name="Dou J."/>
            <person name="Li Y."/>
            <person name="Mao J."/>
            <person name="Guo H."/>
            <person name="Dou H."/>
            <person name="Li T."/>
            <person name="Mu C."/>
            <person name="Jiang W."/>
            <person name="Fu Q."/>
            <person name="Fu X."/>
            <person name="Miao Y."/>
            <person name="Liu J."/>
            <person name="Yu Q."/>
            <person name="Li R."/>
            <person name="Liao H."/>
            <person name="Li X."/>
            <person name="Kong Y."/>
            <person name="Jiang Z."/>
            <person name="Chourrout D."/>
            <person name="Li R."/>
            <person name="Bao Z."/>
        </authorList>
    </citation>
    <scope>NUCLEOTIDE SEQUENCE [LARGE SCALE GENOMIC DNA]</scope>
    <source>
        <strain evidence="9 10">PY_sf001</strain>
    </source>
</reference>
<dbReference type="PROSITE" id="PS50145">
    <property type="entry name" value="ZF_TRAF"/>
    <property type="match status" value="1"/>
</dbReference>
<dbReference type="Proteomes" id="UP000242188">
    <property type="component" value="Unassembled WGS sequence"/>
</dbReference>
<evidence type="ECO:0000256" key="1">
    <source>
        <dbReference type="ARBA" id="ARBA00022723"/>
    </source>
</evidence>
<evidence type="ECO:0000256" key="5">
    <source>
        <dbReference type="SAM" id="Coils"/>
    </source>
</evidence>
<gene>
    <name evidence="9" type="ORF">KP79_PYT14364</name>
</gene>
<feature type="zinc finger region" description="TRAF-type" evidence="4">
    <location>
        <begin position="100"/>
        <end position="144"/>
    </location>
</feature>
<feature type="compositionally biased region" description="Low complexity" evidence="6">
    <location>
        <begin position="255"/>
        <end position="267"/>
    </location>
</feature>
<evidence type="ECO:0000256" key="3">
    <source>
        <dbReference type="ARBA" id="ARBA00022833"/>
    </source>
</evidence>
<feature type="region of interest" description="Disordered" evidence="6">
    <location>
        <begin position="255"/>
        <end position="281"/>
    </location>
</feature>
<dbReference type="EMBL" id="NEDP02005410">
    <property type="protein sequence ID" value="OWF41314.1"/>
    <property type="molecule type" value="Genomic_DNA"/>
</dbReference>
<dbReference type="SUPFAM" id="SSF57850">
    <property type="entry name" value="RING/U-box"/>
    <property type="match status" value="1"/>
</dbReference>
<keyword evidence="10" id="KW-1185">Reference proteome</keyword>
<dbReference type="SMART" id="SM00184">
    <property type="entry name" value="RING"/>
    <property type="match status" value="1"/>
</dbReference>
<keyword evidence="3 4" id="KW-0862">Zinc</keyword>
<accession>A0A210PXW2</accession>
<evidence type="ECO:0000259" key="7">
    <source>
        <dbReference type="PROSITE" id="PS50089"/>
    </source>
</evidence>
<comment type="caution">
    <text evidence="9">The sequence shown here is derived from an EMBL/GenBank/DDBJ whole genome shotgun (WGS) entry which is preliminary data.</text>
</comment>
<dbReference type="GO" id="GO:0008270">
    <property type="term" value="F:zinc ion binding"/>
    <property type="evidence" value="ECO:0007669"/>
    <property type="project" value="UniProtKB-KW"/>
</dbReference>
<dbReference type="InterPro" id="IPR013083">
    <property type="entry name" value="Znf_RING/FYVE/PHD"/>
</dbReference>
<sequence length="281" mass="32264">MGYDVDRFVVQVNDGLLCCICRDVLEDPVQAPCEHAFCRTCIEGWLVENTRCPEDRKPLSLSALKSLFRYMRNDLNKLQLKCCNHFLGCTHVGDLEFMHTHESDCPLGTVACPNDKCNLMVTRKDLIDHLETCEFRSKECPTGCGMLIVSPEHDDHNCIAELRTAYDVLRSEMTCKIQEQRHEMELRLNMQREHMVQKESTIQCQVDELKSELSRMTQKMKLLMDLEIQRRQDTEKLELEKKELMELLKGQALDGGASRGQQAGSSRTHFPPSLKGKVTTI</sequence>
<feature type="coiled-coil region" evidence="5">
    <location>
        <begin position="206"/>
        <end position="243"/>
    </location>
</feature>
<organism evidence="9 10">
    <name type="scientific">Mizuhopecten yessoensis</name>
    <name type="common">Japanese scallop</name>
    <name type="synonym">Patinopecten yessoensis</name>
    <dbReference type="NCBI Taxonomy" id="6573"/>
    <lineage>
        <taxon>Eukaryota</taxon>
        <taxon>Metazoa</taxon>
        <taxon>Spiralia</taxon>
        <taxon>Lophotrochozoa</taxon>
        <taxon>Mollusca</taxon>
        <taxon>Bivalvia</taxon>
        <taxon>Autobranchia</taxon>
        <taxon>Pteriomorphia</taxon>
        <taxon>Pectinida</taxon>
        <taxon>Pectinoidea</taxon>
        <taxon>Pectinidae</taxon>
        <taxon>Mizuhopecten</taxon>
    </lineage>
</organism>
<feature type="domain" description="RING-type" evidence="7">
    <location>
        <begin position="18"/>
        <end position="56"/>
    </location>
</feature>
<keyword evidence="1 4" id="KW-0479">Metal-binding</keyword>
<dbReference type="SUPFAM" id="SSF49599">
    <property type="entry name" value="TRAF domain-like"/>
    <property type="match status" value="1"/>
</dbReference>
<evidence type="ECO:0000256" key="4">
    <source>
        <dbReference type="PROSITE-ProRule" id="PRU00207"/>
    </source>
</evidence>
<dbReference type="STRING" id="6573.A0A210PXW2"/>
<keyword evidence="2 4" id="KW-0863">Zinc-finger</keyword>
<name>A0A210PXW2_MIZYE</name>
<dbReference type="Pfam" id="PF02176">
    <property type="entry name" value="zf-TRAF"/>
    <property type="match status" value="1"/>
</dbReference>
<evidence type="ECO:0000256" key="6">
    <source>
        <dbReference type="SAM" id="MobiDB-lite"/>
    </source>
</evidence>
<dbReference type="PANTHER" id="PTHR10131:SF157">
    <property type="entry name" value="RECEPTOR-ASSOCIATED FACTOR, PUTATIVE-RELATED"/>
    <property type="match status" value="1"/>
</dbReference>
<dbReference type="PROSITE" id="PS50089">
    <property type="entry name" value="ZF_RING_2"/>
    <property type="match status" value="1"/>
</dbReference>
<dbReference type="OrthoDB" id="9049620at2759"/>
<evidence type="ECO:0000259" key="8">
    <source>
        <dbReference type="PROSITE" id="PS50145"/>
    </source>
</evidence>
<keyword evidence="5" id="KW-0175">Coiled coil</keyword>
<dbReference type="Gene3D" id="3.30.40.10">
    <property type="entry name" value="Zinc/RING finger domain, C3HC4 (zinc finger)"/>
    <property type="match status" value="2"/>
</dbReference>
<evidence type="ECO:0000256" key="2">
    <source>
        <dbReference type="ARBA" id="ARBA00022771"/>
    </source>
</evidence>
<dbReference type="PROSITE" id="PS00518">
    <property type="entry name" value="ZF_RING_1"/>
    <property type="match status" value="1"/>
</dbReference>
<dbReference type="InterPro" id="IPR001841">
    <property type="entry name" value="Znf_RING"/>
</dbReference>
<dbReference type="GO" id="GO:0043122">
    <property type="term" value="P:regulation of canonical NF-kappaB signal transduction"/>
    <property type="evidence" value="ECO:0007669"/>
    <property type="project" value="TreeGrafter"/>
</dbReference>
<dbReference type="InterPro" id="IPR001293">
    <property type="entry name" value="Znf_TRAF"/>
</dbReference>
<proteinExistence type="predicted"/>
<dbReference type="InterPro" id="IPR017907">
    <property type="entry name" value="Znf_RING_CS"/>
</dbReference>
<evidence type="ECO:0000313" key="10">
    <source>
        <dbReference type="Proteomes" id="UP000242188"/>
    </source>
</evidence>
<protein>
    <submittedName>
        <fullName evidence="9">E3 ubiquitin-protein ligase NRDP1</fullName>
    </submittedName>
</protein>
<dbReference type="Pfam" id="PF13923">
    <property type="entry name" value="zf-C3HC4_2"/>
    <property type="match status" value="1"/>
</dbReference>
<dbReference type="AlphaFoldDB" id="A0A210PXW2"/>
<feature type="domain" description="TRAF-type" evidence="8">
    <location>
        <begin position="100"/>
        <end position="144"/>
    </location>
</feature>